<organism evidence="5 6">
    <name type="scientific">Streptosporangium fragile</name>
    <dbReference type="NCBI Taxonomy" id="46186"/>
    <lineage>
        <taxon>Bacteria</taxon>
        <taxon>Bacillati</taxon>
        <taxon>Actinomycetota</taxon>
        <taxon>Actinomycetes</taxon>
        <taxon>Streptosporangiales</taxon>
        <taxon>Streptosporangiaceae</taxon>
        <taxon>Streptosporangium</taxon>
    </lineage>
</organism>
<dbReference type="PANTHER" id="PTHR30204">
    <property type="entry name" value="REDOX-CYCLING DRUG-SENSING TRANSCRIPTIONAL ACTIVATOR SOXR"/>
    <property type="match status" value="1"/>
</dbReference>
<dbReference type="PRINTS" id="PR00040">
    <property type="entry name" value="HTHMERR"/>
</dbReference>
<dbReference type="InterPro" id="IPR047057">
    <property type="entry name" value="MerR_fam"/>
</dbReference>
<keyword evidence="1" id="KW-0238">DNA-binding</keyword>
<evidence type="ECO:0000256" key="1">
    <source>
        <dbReference type="ARBA" id="ARBA00023125"/>
    </source>
</evidence>
<dbReference type="PANTHER" id="PTHR30204:SF93">
    <property type="entry name" value="HTH MERR-TYPE DOMAIN-CONTAINING PROTEIN"/>
    <property type="match status" value="1"/>
</dbReference>
<protein>
    <submittedName>
        <fullName evidence="5">MerR family transcriptional regulator</fullName>
    </submittedName>
</protein>
<dbReference type="CDD" id="cd00592">
    <property type="entry name" value="HTH_MerR-like"/>
    <property type="match status" value="1"/>
</dbReference>
<evidence type="ECO:0000313" key="6">
    <source>
        <dbReference type="Proteomes" id="UP001500831"/>
    </source>
</evidence>
<evidence type="ECO:0000259" key="4">
    <source>
        <dbReference type="PROSITE" id="PS50937"/>
    </source>
</evidence>
<comment type="caution">
    <text evidence="5">The sequence shown here is derived from an EMBL/GenBank/DDBJ whole genome shotgun (WGS) entry which is preliminary data.</text>
</comment>
<feature type="region of interest" description="Disordered" evidence="3">
    <location>
        <begin position="204"/>
        <end position="225"/>
    </location>
</feature>
<dbReference type="SUPFAM" id="SSF46955">
    <property type="entry name" value="Putative DNA-binding domain"/>
    <property type="match status" value="1"/>
</dbReference>
<name>A0ABN3W408_9ACTN</name>
<dbReference type="Pfam" id="PF13411">
    <property type="entry name" value="MerR_1"/>
    <property type="match status" value="1"/>
</dbReference>
<dbReference type="InterPro" id="IPR000551">
    <property type="entry name" value="MerR-type_HTH_dom"/>
</dbReference>
<dbReference type="SMART" id="SM00422">
    <property type="entry name" value="HTH_MERR"/>
    <property type="match status" value="1"/>
</dbReference>
<evidence type="ECO:0000256" key="2">
    <source>
        <dbReference type="SAM" id="Coils"/>
    </source>
</evidence>
<feature type="compositionally biased region" description="Low complexity" evidence="3">
    <location>
        <begin position="204"/>
        <end position="220"/>
    </location>
</feature>
<dbReference type="Proteomes" id="UP001500831">
    <property type="component" value="Unassembled WGS sequence"/>
</dbReference>
<keyword evidence="2" id="KW-0175">Coiled coil</keyword>
<feature type="coiled-coil region" evidence="2">
    <location>
        <begin position="77"/>
        <end position="104"/>
    </location>
</feature>
<reference evidence="5 6" key="1">
    <citation type="journal article" date="2019" name="Int. J. Syst. Evol. Microbiol.">
        <title>The Global Catalogue of Microorganisms (GCM) 10K type strain sequencing project: providing services to taxonomists for standard genome sequencing and annotation.</title>
        <authorList>
            <consortium name="The Broad Institute Genomics Platform"/>
            <consortium name="The Broad Institute Genome Sequencing Center for Infectious Disease"/>
            <person name="Wu L."/>
            <person name="Ma J."/>
        </authorList>
    </citation>
    <scope>NUCLEOTIDE SEQUENCE [LARGE SCALE GENOMIC DNA]</scope>
    <source>
        <strain evidence="5 6">JCM 6242</strain>
    </source>
</reference>
<accession>A0ABN3W408</accession>
<gene>
    <name evidence="5" type="ORF">GCM10010517_54280</name>
</gene>
<evidence type="ECO:0000313" key="5">
    <source>
        <dbReference type="EMBL" id="GAA2890018.1"/>
    </source>
</evidence>
<dbReference type="Gene3D" id="1.10.1660.10">
    <property type="match status" value="1"/>
</dbReference>
<sequence>MSIGELAALAGVTTWTVRRYHQVGLLPEPPRSAAGHRRYGMADVVRMIRIRRMVASGMGLPDVCRVLAPRLDLHTALADLDADLAAAEEAIRRQRAMLAELRNTGDDPTLTPELVHVVAELEQVFPAHPLLEREREMIALLEAAAPVTAAALTRAYRASLYDEGLRRRVWDLGLRFEALREAPAGHPEVAALATDLRDALAPYTSPARRASPAAPSGRTAVPGLGELSPAQREVIGLVER</sequence>
<keyword evidence="6" id="KW-1185">Reference proteome</keyword>
<proteinExistence type="predicted"/>
<dbReference type="InterPro" id="IPR009061">
    <property type="entry name" value="DNA-bd_dom_put_sf"/>
</dbReference>
<feature type="domain" description="HTH merR-type" evidence="4">
    <location>
        <begin position="1"/>
        <end position="69"/>
    </location>
</feature>
<dbReference type="EMBL" id="BAAAVI010000045">
    <property type="protein sequence ID" value="GAA2890018.1"/>
    <property type="molecule type" value="Genomic_DNA"/>
</dbReference>
<dbReference type="PROSITE" id="PS50937">
    <property type="entry name" value="HTH_MERR_2"/>
    <property type="match status" value="1"/>
</dbReference>
<evidence type="ECO:0000256" key="3">
    <source>
        <dbReference type="SAM" id="MobiDB-lite"/>
    </source>
</evidence>